<feature type="region of interest" description="Disordered" evidence="1">
    <location>
        <begin position="112"/>
        <end position="153"/>
    </location>
</feature>
<feature type="region of interest" description="Disordered" evidence="1">
    <location>
        <begin position="172"/>
        <end position="196"/>
    </location>
</feature>
<dbReference type="EMBL" id="JABELV010000201">
    <property type="protein sequence ID" value="KAG7528173.1"/>
    <property type="molecule type" value="Genomic_DNA"/>
</dbReference>
<proteinExistence type="predicted"/>
<protein>
    <submittedName>
        <fullName evidence="2">Uncharacterized protein</fullName>
    </submittedName>
</protein>
<feature type="compositionally biased region" description="Low complexity" evidence="1">
    <location>
        <begin position="40"/>
        <end position="59"/>
    </location>
</feature>
<feature type="region of interest" description="Disordered" evidence="1">
    <location>
        <begin position="612"/>
        <end position="644"/>
    </location>
</feature>
<dbReference type="Proteomes" id="UP000812966">
    <property type="component" value="Unassembled WGS sequence"/>
</dbReference>
<keyword evidence="3" id="KW-1185">Reference proteome</keyword>
<evidence type="ECO:0000256" key="1">
    <source>
        <dbReference type="SAM" id="MobiDB-lite"/>
    </source>
</evidence>
<feature type="compositionally biased region" description="Low complexity" evidence="1">
    <location>
        <begin position="85"/>
        <end position="97"/>
    </location>
</feature>
<feature type="compositionally biased region" description="Acidic residues" evidence="1">
    <location>
        <begin position="635"/>
        <end position="644"/>
    </location>
</feature>
<feature type="region of interest" description="Disordered" evidence="1">
    <location>
        <begin position="231"/>
        <end position="298"/>
    </location>
</feature>
<dbReference type="AlphaFoldDB" id="A0A8K0NMY0"/>
<name>A0A8K0NMY0_9TREE</name>
<feature type="compositionally biased region" description="Polar residues" evidence="1">
    <location>
        <begin position="60"/>
        <end position="81"/>
    </location>
</feature>
<organism evidence="2 3">
    <name type="scientific">Filobasidium floriforme</name>
    <dbReference type="NCBI Taxonomy" id="5210"/>
    <lineage>
        <taxon>Eukaryota</taxon>
        <taxon>Fungi</taxon>
        <taxon>Dikarya</taxon>
        <taxon>Basidiomycota</taxon>
        <taxon>Agaricomycotina</taxon>
        <taxon>Tremellomycetes</taxon>
        <taxon>Filobasidiales</taxon>
        <taxon>Filobasidiaceae</taxon>
        <taxon>Filobasidium</taxon>
    </lineage>
</organism>
<reference evidence="2" key="1">
    <citation type="submission" date="2020-04" db="EMBL/GenBank/DDBJ databases">
        <title>Analysis of mating type loci in Filobasidium floriforme.</title>
        <authorList>
            <person name="Nowrousian M."/>
        </authorList>
    </citation>
    <scope>NUCLEOTIDE SEQUENCE</scope>
    <source>
        <strain evidence="2">CBS 6242</strain>
    </source>
</reference>
<evidence type="ECO:0000313" key="3">
    <source>
        <dbReference type="Proteomes" id="UP000812966"/>
    </source>
</evidence>
<feature type="compositionally biased region" description="Basic and acidic residues" evidence="1">
    <location>
        <begin position="519"/>
        <end position="538"/>
    </location>
</feature>
<gene>
    <name evidence="2" type="ORF">FFLO_06366</name>
</gene>
<feature type="region of interest" description="Disordered" evidence="1">
    <location>
        <begin position="39"/>
        <end position="97"/>
    </location>
</feature>
<evidence type="ECO:0000313" key="2">
    <source>
        <dbReference type="EMBL" id="KAG7528173.1"/>
    </source>
</evidence>
<accession>A0A8K0NMY0</accession>
<feature type="compositionally biased region" description="Basic and acidic residues" evidence="1">
    <location>
        <begin position="253"/>
        <end position="273"/>
    </location>
</feature>
<feature type="compositionally biased region" description="Basic and acidic residues" evidence="1">
    <location>
        <begin position="281"/>
        <end position="292"/>
    </location>
</feature>
<comment type="caution">
    <text evidence="2">The sequence shown here is derived from an EMBL/GenBank/DDBJ whole genome shotgun (WGS) entry which is preliminary data.</text>
</comment>
<sequence length="657" mass="70909">MARSDGVTIAIHDAVQAHLARATSGETITDTCPNLNMNMDTTSIPIPMSSSDPMSNSNSGLQPDTTWKSNSNSNPTCTTVLGRNPTSTSTSTPIPITTSNDSILTAIATANPTLSHNPRSGPGPGLQPGLQPRLQPGPRPGLQPGLGSASCPAHQAPVVSLPKPAGVVGLNSGTNPELSNGRTDGRTRGGMGVRLGERPDVVGKLQARMDVQVKAKGQRVMGMDVEMDGQREVDQGQQDEIPQMEDQIQRGQPQREDELERQKEDRIQSEKTNTRTSGEVGGREVEQEERGLRLQPQSQKDCEHIRVNGNQGREEEMEAEQHRLASSPSAITIAGTPLGSSSTSTVTVIGQTRTQMGMNSTGIGQEVSGTTRLDPMHREATQLDLASVSPRRLLLSNQRLPTRLSPTYLDPLLDRSPTSVPAVTMSAPAPVSAPVQIAAEADGPVVNRSCVRETKLKEQDKAVGPSRPLELEMATSPPGNALATVSSNAETSVEAVSSRMKRKRTSPARGSSLHSSTPNHHEPQNSRGGGKDNFEKPEKVTRTTLYFDEGESLIYRVGQRGISNEYLSGILRPDPDWKSWTSTSGKVKRHFYAEMVFQFKLSRDLARTQAGMRDGDGIGVEGQNESTDRSIDDDGRWDEDELMPAEECEKDLSDLVF</sequence>
<feature type="compositionally biased region" description="Polar residues" evidence="1">
    <location>
        <begin position="508"/>
        <end position="518"/>
    </location>
</feature>
<feature type="compositionally biased region" description="Polar residues" evidence="1">
    <location>
        <begin position="483"/>
        <end position="495"/>
    </location>
</feature>
<feature type="region of interest" description="Disordered" evidence="1">
    <location>
        <begin position="456"/>
        <end position="538"/>
    </location>
</feature>